<reference evidence="1" key="1">
    <citation type="submission" date="2015-10" db="EMBL/GenBank/DDBJ databases">
        <authorList>
            <person name="Gilbert D.G."/>
        </authorList>
    </citation>
    <scope>NUCLEOTIDE SEQUENCE</scope>
</reference>
<proteinExistence type="predicted"/>
<dbReference type="InterPro" id="IPR029069">
    <property type="entry name" value="HotDog_dom_sf"/>
</dbReference>
<dbReference type="PANTHER" id="PTHR12475:SF4">
    <property type="entry name" value="PROTEIN THEM6"/>
    <property type="match status" value="1"/>
</dbReference>
<dbReference type="SUPFAM" id="SSF54637">
    <property type="entry name" value="Thioesterase/thiol ester dehydrase-isomerase"/>
    <property type="match status" value="1"/>
</dbReference>
<name>A0A160TCX0_9ZZZZ</name>
<dbReference type="Pfam" id="PF13279">
    <property type="entry name" value="4HBT_2"/>
    <property type="match status" value="1"/>
</dbReference>
<dbReference type="AlphaFoldDB" id="A0A160TCX0"/>
<dbReference type="Gene3D" id="3.10.129.10">
    <property type="entry name" value="Hotdog Thioesterase"/>
    <property type="match status" value="1"/>
</dbReference>
<organism evidence="1">
    <name type="scientific">hydrothermal vent metagenome</name>
    <dbReference type="NCBI Taxonomy" id="652676"/>
    <lineage>
        <taxon>unclassified sequences</taxon>
        <taxon>metagenomes</taxon>
        <taxon>ecological metagenomes</taxon>
    </lineage>
</organism>
<dbReference type="CDD" id="cd00586">
    <property type="entry name" value="4HBT"/>
    <property type="match status" value="1"/>
</dbReference>
<accession>A0A160TCX0</accession>
<gene>
    <name evidence="1" type="ORF">MGWOODY_Tha2327</name>
</gene>
<protein>
    <submittedName>
        <fullName evidence="1">Mesenchymal stem cell protein DSCD75</fullName>
    </submittedName>
</protein>
<evidence type="ECO:0000313" key="1">
    <source>
        <dbReference type="EMBL" id="CUS41027.1"/>
    </source>
</evidence>
<dbReference type="PANTHER" id="PTHR12475">
    <property type="match status" value="1"/>
</dbReference>
<dbReference type="InterPro" id="IPR051490">
    <property type="entry name" value="THEM6_lcsJ_thioesterase"/>
</dbReference>
<dbReference type="EMBL" id="CZQC01000033">
    <property type="protein sequence ID" value="CUS41027.1"/>
    <property type="molecule type" value="Genomic_DNA"/>
</dbReference>
<sequence>MIQLIRYALMIVRCPWRPRRDPFGVTTTTFRVMPWDCDLNLHLTNTRYPMWLDLCRVQSFFEIGMIPLVFKQGWRSVIASQTMSFIREIKPFAKVVVEGRVVYWDRKYVYTEHRFLVDGKLHCKTLARVAMIRGNRVRSFDSLLKAIDVYNDEPEGNYEAMTPSAEVTAKINLLNAKRDAELAH</sequence>